<evidence type="ECO:0000313" key="1">
    <source>
        <dbReference type="EMBL" id="KYN33801.1"/>
    </source>
</evidence>
<protein>
    <submittedName>
        <fullName evidence="1">Uncharacterized protein</fullName>
    </submittedName>
</protein>
<proteinExistence type="predicted"/>
<reference evidence="1 2" key="1">
    <citation type="submission" date="2016-03" db="EMBL/GenBank/DDBJ databases">
        <title>Trachymyrmex septentrionalis WGS genome.</title>
        <authorList>
            <person name="Nygaard S."/>
            <person name="Hu H."/>
            <person name="Boomsma J."/>
            <person name="Zhang G."/>
        </authorList>
    </citation>
    <scope>NUCLEOTIDE SEQUENCE [LARGE SCALE GENOMIC DNA]</scope>
    <source>
        <strain evidence="1">Tsep2-gDNA-1</strain>
        <tissue evidence="1">Whole body</tissue>
    </source>
</reference>
<sequence length="41" mass="4437">MRIEMISTPSWRQLLVSDSIMQMACKMATPANASGEIPIGA</sequence>
<organism evidence="1 2">
    <name type="scientific">Trachymyrmex septentrionalis</name>
    <dbReference type="NCBI Taxonomy" id="34720"/>
    <lineage>
        <taxon>Eukaryota</taxon>
        <taxon>Metazoa</taxon>
        <taxon>Ecdysozoa</taxon>
        <taxon>Arthropoda</taxon>
        <taxon>Hexapoda</taxon>
        <taxon>Insecta</taxon>
        <taxon>Pterygota</taxon>
        <taxon>Neoptera</taxon>
        <taxon>Endopterygota</taxon>
        <taxon>Hymenoptera</taxon>
        <taxon>Apocrita</taxon>
        <taxon>Aculeata</taxon>
        <taxon>Formicoidea</taxon>
        <taxon>Formicidae</taxon>
        <taxon>Myrmicinae</taxon>
        <taxon>Trachymyrmex</taxon>
    </lineage>
</organism>
<evidence type="ECO:0000313" key="2">
    <source>
        <dbReference type="Proteomes" id="UP000078541"/>
    </source>
</evidence>
<accession>A0A195F0C0</accession>
<dbReference type="Proteomes" id="UP000078541">
    <property type="component" value="Unassembled WGS sequence"/>
</dbReference>
<dbReference type="AlphaFoldDB" id="A0A195F0C0"/>
<dbReference type="EMBL" id="KQ981891">
    <property type="protein sequence ID" value="KYN33801.1"/>
    <property type="molecule type" value="Genomic_DNA"/>
</dbReference>
<gene>
    <name evidence="1" type="ORF">ALC56_11877</name>
</gene>
<keyword evidence="2" id="KW-1185">Reference proteome</keyword>
<name>A0A195F0C0_9HYME</name>